<feature type="domain" description="MARVEL" evidence="6">
    <location>
        <begin position="11"/>
        <end position="139"/>
    </location>
</feature>
<dbReference type="EMBL" id="JAJTJA010000008">
    <property type="protein sequence ID" value="KAH8695296.1"/>
    <property type="molecule type" value="Genomic_DNA"/>
</dbReference>
<feature type="transmembrane region" description="Helical" evidence="5">
    <location>
        <begin position="126"/>
        <end position="147"/>
    </location>
</feature>
<feature type="transmembrane region" description="Helical" evidence="5">
    <location>
        <begin position="12"/>
        <end position="36"/>
    </location>
</feature>
<evidence type="ECO:0000259" key="6">
    <source>
        <dbReference type="Pfam" id="PF01284"/>
    </source>
</evidence>
<reference evidence="7" key="1">
    <citation type="submission" date="2021-12" db="EMBL/GenBank/DDBJ databases">
        <title>Convergent genome expansion in fungi linked to evolution of root-endophyte symbiosis.</title>
        <authorList>
            <consortium name="DOE Joint Genome Institute"/>
            <person name="Ke Y.-H."/>
            <person name="Bonito G."/>
            <person name="Liao H.-L."/>
            <person name="Looney B."/>
            <person name="Rojas-Flechas A."/>
            <person name="Nash J."/>
            <person name="Hameed K."/>
            <person name="Schadt C."/>
            <person name="Martin F."/>
            <person name="Crous P.W."/>
            <person name="Miettinen O."/>
            <person name="Magnuson J.K."/>
            <person name="Labbe J."/>
            <person name="Jacobson D."/>
            <person name="Doktycz M.J."/>
            <person name="Veneault-Fourrey C."/>
            <person name="Kuo A."/>
            <person name="Mondo S."/>
            <person name="Calhoun S."/>
            <person name="Riley R."/>
            <person name="Ohm R."/>
            <person name="LaButti K."/>
            <person name="Andreopoulos B."/>
            <person name="Pangilinan J."/>
            <person name="Nolan M."/>
            <person name="Tritt A."/>
            <person name="Clum A."/>
            <person name="Lipzen A."/>
            <person name="Daum C."/>
            <person name="Barry K."/>
            <person name="Grigoriev I.V."/>
            <person name="Vilgalys R."/>
        </authorList>
    </citation>
    <scope>NUCLEOTIDE SEQUENCE</scope>
    <source>
        <strain evidence="7">PMI_201</strain>
    </source>
</reference>
<dbReference type="PANTHER" id="PTHR39608:SF1">
    <property type="entry name" value="INTEGRAL MEMBRANE PROTEIN (AFU_ORTHOLOGUE AFUA_5G08640)"/>
    <property type="match status" value="1"/>
</dbReference>
<feature type="transmembrane region" description="Helical" evidence="5">
    <location>
        <begin position="48"/>
        <end position="67"/>
    </location>
</feature>
<evidence type="ECO:0000256" key="5">
    <source>
        <dbReference type="SAM" id="Phobius"/>
    </source>
</evidence>
<accession>A0AAD4KN08</accession>
<evidence type="ECO:0000313" key="7">
    <source>
        <dbReference type="EMBL" id="KAH8695296.1"/>
    </source>
</evidence>
<dbReference type="AlphaFoldDB" id="A0AAD4KN08"/>
<dbReference type="InterPro" id="IPR008253">
    <property type="entry name" value="Marvel"/>
</dbReference>
<dbReference type="Proteomes" id="UP001201262">
    <property type="component" value="Unassembled WGS sequence"/>
</dbReference>
<keyword evidence="2 5" id="KW-0812">Transmembrane</keyword>
<dbReference type="RefSeq" id="XP_046070438.1">
    <property type="nucleotide sequence ID" value="XM_046209859.1"/>
</dbReference>
<proteinExistence type="predicted"/>
<evidence type="ECO:0000256" key="4">
    <source>
        <dbReference type="ARBA" id="ARBA00023136"/>
    </source>
</evidence>
<sequence length="163" mass="17555">MSTELIPRPVAIALRFAQVAFAAIVAGLIGYFLNVLGGDGDSWTTGRWIYAEVVAGASIVLGCILMIPSFHGCFVWPVDITLGLAWLAAFGNLVNTLDGTVCGQIDDISNFSNTNANCAQGQAGEAFAFLSGIAWLVTGILGIYYVWRSDQQRLGYWAKHYEV</sequence>
<gene>
    <name evidence="7" type="ORF">BGW36DRAFT_199942</name>
</gene>
<keyword evidence="3 5" id="KW-1133">Transmembrane helix</keyword>
<dbReference type="GeneID" id="70240146"/>
<organism evidence="7 8">
    <name type="scientific">Talaromyces proteolyticus</name>
    <dbReference type="NCBI Taxonomy" id="1131652"/>
    <lineage>
        <taxon>Eukaryota</taxon>
        <taxon>Fungi</taxon>
        <taxon>Dikarya</taxon>
        <taxon>Ascomycota</taxon>
        <taxon>Pezizomycotina</taxon>
        <taxon>Eurotiomycetes</taxon>
        <taxon>Eurotiomycetidae</taxon>
        <taxon>Eurotiales</taxon>
        <taxon>Trichocomaceae</taxon>
        <taxon>Talaromyces</taxon>
        <taxon>Talaromyces sect. Bacilispori</taxon>
    </lineage>
</organism>
<comment type="caution">
    <text evidence="7">The sequence shown here is derived from an EMBL/GenBank/DDBJ whole genome shotgun (WGS) entry which is preliminary data.</text>
</comment>
<protein>
    <recommendedName>
        <fullName evidence="6">MARVEL domain-containing protein</fullName>
    </recommendedName>
</protein>
<evidence type="ECO:0000256" key="3">
    <source>
        <dbReference type="ARBA" id="ARBA00022989"/>
    </source>
</evidence>
<dbReference type="Pfam" id="PF01284">
    <property type="entry name" value="MARVEL"/>
    <property type="match status" value="1"/>
</dbReference>
<comment type="subcellular location">
    <subcellularLocation>
        <location evidence="1">Membrane</location>
        <topology evidence="1">Multi-pass membrane protein</topology>
    </subcellularLocation>
</comment>
<feature type="transmembrane region" description="Helical" evidence="5">
    <location>
        <begin position="74"/>
        <end position="94"/>
    </location>
</feature>
<name>A0AAD4KN08_9EURO</name>
<evidence type="ECO:0000313" key="8">
    <source>
        <dbReference type="Proteomes" id="UP001201262"/>
    </source>
</evidence>
<dbReference type="PANTHER" id="PTHR39608">
    <property type="entry name" value="INTEGRAL MEMBRANE PROTEIN (AFU_ORTHOLOGUE AFUA_5G08640)"/>
    <property type="match status" value="1"/>
</dbReference>
<dbReference type="GO" id="GO:0016020">
    <property type="term" value="C:membrane"/>
    <property type="evidence" value="ECO:0007669"/>
    <property type="project" value="UniProtKB-SubCell"/>
</dbReference>
<keyword evidence="8" id="KW-1185">Reference proteome</keyword>
<evidence type="ECO:0000256" key="1">
    <source>
        <dbReference type="ARBA" id="ARBA00004141"/>
    </source>
</evidence>
<keyword evidence="4 5" id="KW-0472">Membrane</keyword>
<evidence type="ECO:0000256" key="2">
    <source>
        <dbReference type="ARBA" id="ARBA00022692"/>
    </source>
</evidence>